<feature type="domain" description="VOC" evidence="1">
    <location>
        <begin position="4"/>
        <end position="126"/>
    </location>
</feature>
<dbReference type="KEGG" id="mzi:HWN40_01225"/>
<dbReference type="OrthoDB" id="358887at2157"/>
<dbReference type="Gene3D" id="3.10.180.10">
    <property type="entry name" value="2,3-Dihydroxybiphenyl 1,2-Dioxygenase, domain 1"/>
    <property type="match status" value="1"/>
</dbReference>
<dbReference type="InterPro" id="IPR037523">
    <property type="entry name" value="VOC_core"/>
</dbReference>
<dbReference type="AlphaFoldDB" id="A0A7D5J7F0"/>
<dbReference type="PANTHER" id="PTHR36503">
    <property type="entry name" value="BLR2520 PROTEIN"/>
    <property type="match status" value="1"/>
</dbReference>
<dbReference type="RefSeq" id="WP_176964053.1">
    <property type="nucleotide sequence ID" value="NZ_CP058215.1"/>
</dbReference>
<dbReference type="EMBL" id="CP058215">
    <property type="protein sequence ID" value="QLC48990.1"/>
    <property type="molecule type" value="Genomic_DNA"/>
</dbReference>
<evidence type="ECO:0000259" key="1">
    <source>
        <dbReference type="PROSITE" id="PS51819"/>
    </source>
</evidence>
<dbReference type="InterPro" id="IPR004360">
    <property type="entry name" value="Glyas_Fos-R_dOase_dom"/>
</dbReference>
<dbReference type="SUPFAM" id="SSF54593">
    <property type="entry name" value="Glyoxalase/Bleomycin resistance protein/Dihydroxybiphenyl dioxygenase"/>
    <property type="match status" value="1"/>
</dbReference>
<dbReference type="PROSITE" id="PS51819">
    <property type="entry name" value="VOC"/>
    <property type="match status" value="1"/>
</dbReference>
<evidence type="ECO:0000313" key="3">
    <source>
        <dbReference type="Proteomes" id="UP000509594"/>
    </source>
</evidence>
<accession>A0A7D5J7F0</accession>
<sequence>MEARVDLITIWTDDMEPMKEFYNRVLGFKLENDLGRYVEFKNEGTRFAICTREVMYEYSNEYKKQSTAQSFELAFRCKDASDLNRSYEHIISNGGTPVQKPRDMPWNQRTALFSDPDGNIHEIFTEIQ</sequence>
<dbReference type="GeneID" id="55820254"/>
<protein>
    <submittedName>
        <fullName evidence="2">VOC family protein</fullName>
    </submittedName>
</protein>
<dbReference type="Proteomes" id="UP000509594">
    <property type="component" value="Chromosome"/>
</dbReference>
<proteinExistence type="predicted"/>
<dbReference type="Pfam" id="PF00903">
    <property type="entry name" value="Glyoxalase"/>
    <property type="match status" value="1"/>
</dbReference>
<reference evidence="2 3" key="1">
    <citation type="submission" date="2020-06" db="EMBL/GenBank/DDBJ databases">
        <title>Methanolobus halotolerans sp. nov., isolated from a saline lake Tus in Siberia.</title>
        <authorList>
            <person name="Shen Y."/>
            <person name="Chen S.-C."/>
            <person name="Lai M.-C."/>
            <person name="Huang H.-H."/>
            <person name="Chiu H.-H."/>
            <person name="Tang S.-L."/>
            <person name="Rogozin D.Y."/>
            <person name="Degermendzhy A.G."/>
        </authorList>
    </citation>
    <scope>NUCLEOTIDE SEQUENCE [LARGE SCALE GENOMIC DNA]</scope>
    <source>
        <strain evidence="2 3">DSM 21339</strain>
    </source>
</reference>
<keyword evidence="3" id="KW-1185">Reference proteome</keyword>
<dbReference type="PANTHER" id="PTHR36503:SF3">
    <property type="entry name" value="BLR0126 PROTEIN"/>
    <property type="match status" value="1"/>
</dbReference>
<evidence type="ECO:0000313" key="2">
    <source>
        <dbReference type="EMBL" id="QLC48990.1"/>
    </source>
</evidence>
<organism evidence="2 3">
    <name type="scientific">Methanolobus zinderi</name>
    <dbReference type="NCBI Taxonomy" id="536044"/>
    <lineage>
        <taxon>Archaea</taxon>
        <taxon>Methanobacteriati</taxon>
        <taxon>Methanobacteriota</taxon>
        <taxon>Stenosarchaea group</taxon>
        <taxon>Methanomicrobia</taxon>
        <taxon>Methanosarcinales</taxon>
        <taxon>Methanosarcinaceae</taxon>
        <taxon>Methanolobus</taxon>
    </lineage>
</organism>
<name>A0A7D5J7F0_9EURY</name>
<gene>
    <name evidence="2" type="ORF">HWN40_01225</name>
</gene>
<dbReference type="InterPro" id="IPR029068">
    <property type="entry name" value="Glyas_Bleomycin-R_OHBP_Dase"/>
</dbReference>